<protein>
    <submittedName>
        <fullName evidence="3">YDG domain-containing protein</fullName>
    </submittedName>
</protein>
<feature type="non-terminal residue" evidence="3">
    <location>
        <position position="1"/>
    </location>
</feature>
<dbReference type="RefSeq" id="WP_393994736.1">
    <property type="nucleotide sequence ID" value="NZ_JBAFVH010000029.1"/>
</dbReference>
<dbReference type="Pfam" id="PF05860">
    <property type="entry name" value="TPS"/>
    <property type="match status" value="1"/>
</dbReference>
<sequence>LADVTVASKVYDGTTSATISDAALSGVIAGDTVTIANGYTATFTDPNAGTGKSVVVSELSLSGASAGNYSIATETVQTGAAITPRVLEVYGSKPEDGRRTVSGANLVATNTVNGDSVTFIGTATLASAASGTLAITNFSRLRQDNPNYTLVGAVGSVYVGSQSLVLDHVAYGSVEITKSGSATTITQTTDKAIIDWVRFSIASNESVTFDQPSSSSVTLNRVIGSEQSIIAGALNANGRVFIVNSNGVLFTAGSVVNAAALVASTQRMQDSDFLAGNYVFTVSGAKGSVVADGDIVIVEGGFLALVSENGVSTSGTIVAKDGKAILASAESLTLTLNASDPGLSSYELADLSGTTRAGGSISLASSEGTGGWLETAGTSVDLAGLTLTTSGDGTWSWSQSSITLDDAGLVNSMLGARNVALNAIDGDITVNSGISWAADHRLSLAAAGSLKVNSSIAASGTAAGLSLAYGGDYYIRTSATYAGTVLDASGIPVANSASADEPYASISLYGANASLAINGHAYTLIHSMAQFDGLDGYNASTATGTVSPASGYYALATDLDAAGTTYSGALIGTLTGTLTGLGHTISGLAITSNDSTVGLIGVLGSSASYATASVRDIGLVDVTVKAQNPSGSGYVTGVGALVGASYGNVSNAYSTGSVYSAALSVGGLIGSSEGTSTAYVTVRNVYSDANVSGNGFVAGLISRANYTNVIDAHADGNLSFTTSYSGGLIGRAWNTNVANSYATSDVPGVDANGAALRGSDTLGGLIGSYSNSSGTPVSIVNSFATGDVSATGPFLGGLVGDLSASAAITISNSYATGDVTSNMSSDFTATSTGIGGLIGKVSGYSNATVSVVNTFATGDVQYNGTYGNAAGGLIGTWSANGIITGSHATGDVTGSSSGSGAGGLIGTATAGNYDSTKLLISDSYATGDVSGNVSAGGLMGAGAATIRDVYATGNVSLTINGSPSGQAGGIIGSLSGGSITNAYATGNVSGTAASGSMYLGGLAGYSGGVIMNSRATGDVTGPSMTTGGLVGWNNNSGVVSYSTATGTVTANGVNADGLIGRNSSTGATTGNTYSSAAKARAAEAARALAAETAARQELLEAGSAAAMQTATVGMQQAADTPPGSSDGAAGKAATDALAGPSVSAAIDASAAPPASTSVRELEERERRRRQQAHPNAVRDTGA</sequence>
<evidence type="ECO:0000259" key="2">
    <source>
        <dbReference type="SMART" id="SM00912"/>
    </source>
</evidence>
<dbReference type="PANTHER" id="PTHR12338">
    <property type="entry name" value="AUTOTRANSPORTER"/>
    <property type="match status" value="1"/>
</dbReference>
<evidence type="ECO:0000256" key="1">
    <source>
        <dbReference type="SAM" id="MobiDB-lite"/>
    </source>
</evidence>
<dbReference type="InterPro" id="IPR011493">
    <property type="entry name" value="GLUG"/>
</dbReference>
<dbReference type="InterPro" id="IPR050909">
    <property type="entry name" value="Bact_Autotransporter_VF"/>
</dbReference>
<evidence type="ECO:0000313" key="3">
    <source>
        <dbReference type="EMBL" id="MFG1375217.1"/>
    </source>
</evidence>
<gene>
    <name evidence="3" type="ORF">V5F32_23880</name>
</gene>
<dbReference type="EMBL" id="JBAFVH010000029">
    <property type="protein sequence ID" value="MFG1375217.1"/>
    <property type="molecule type" value="Genomic_DNA"/>
</dbReference>
<evidence type="ECO:0000313" key="4">
    <source>
        <dbReference type="Proteomes" id="UP001604002"/>
    </source>
</evidence>
<dbReference type="InterPro" id="IPR012334">
    <property type="entry name" value="Pectin_lyas_fold"/>
</dbReference>
<accession>A0ABW7A3A1</accession>
<feature type="non-terminal residue" evidence="3">
    <location>
        <position position="1182"/>
    </location>
</feature>
<feature type="compositionally biased region" description="Low complexity" evidence="1">
    <location>
        <begin position="1123"/>
        <end position="1157"/>
    </location>
</feature>
<dbReference type="Pfam" id="PF07581">
    <property type="entry name" value="Glug"/>
    <property type="match status" value="3"/>
</dbReference>
<reference evidence="3 4" key="1">
    <citation type="submission" date="2024-02" db="EMBL/GenBank/DDBJ databases">
        <title>Expansion and revision of Xanthobacter and proposal of Roseixanthobacter gen. nov.</title>
        <authorList>
            <person name="Soltysiak M.P.M."/>
            <person name="Jalihal A."/>
            <person name="Ory A."/>
            <person name="Chrisophersen C."/>
            <person name="Lee A.D."/>
            <person name="Boulton J."/>
            <person name="Springer M."/>
        </authorList>
    </citation>
    <scope>NUCLEOTIDE SEQUENCE [LARGE SCALE GENOMIC DNA]</scope>
    <source>
        <strain evidence="3 4">23A</strain>
    </source>
</reference>
<dbReference type="Gene3D" id="2.160.20.10">
    <property type="entry name" value="Single-stranded right-handed beta-helix, Pectin lyase-like"/>
    <property type="match status" value="1"/>
</dbReference>
<dbReference type="PANTHER" id="PTHR12338:SF5">
    <property type="entry name" value="ANTIGEN 43-RELATED"/>
    <property type="match status" value="1"/>
</dbReference>
<dbReference type="Gene3D" id="2.160.20.110">
    <property type="match status" value="4"/>
</dbReference>
<proteinExistence type="predicted"/>
<organism evidence="3 4">
    <name type="scientific">Xanthobacter oligotrophicus</name>
    <dbReference type="NCBI Taxonomy" id="2607286"/>
    <lineage>
        <taxon>Bacteria</taxon>
        <taxon>Pseudomonadati</taxon>
        <taxon>Pseudomonadota</taxon>
        <taxon>Alphaproteobacteria</taxon>
        <taxon>Hyphomicrobiales</taxon>
        <taxon>Xanthobacteraceae</taxon>
        <taxon>Xanthobacter</taxon>
    </lineage>
</organism>
<name>A0ABW7A3A1_9HYPH</name>
<dbReference type="InterPro" id="IPR008638">
    <property type="entry name" value="FhaB/CdiA-like_TPS"/>
</dbReference>
<dbReference type="SMART" id="SM00912">
    <property type="entry name" value="Haemagg_act"/>
    <property type="match status" value="1"/>
</dbReference>
<keyword evidence="4" id="KW-1185">Reference proteome</keyword>
<feature type="region of interest" description="Disordered" evidence="1">
    <location>
        <begin position="1113"/>
        <end position="1182"/>
    </location>
</feature>
<dbReference type="Proteomes" id="UP001604002">
    <property type="component" value="Unassembled WGS sequence"/>
</dbReference>
<dbReference type="InterPro" id="IPR041248">
    <property type="entry name" value="YDG"/>
</dbReference>
<feature type="domain" description="Filamentous haemagglutinin FhaB/tRNA nuclease CdiA-like TPS" evidence="2">
    <location>
        <begin position="160"/>
        <end position="272"/>
    </location>
</feature>
<dbReference type="NCBIfam" id="TIGR01901">
    <property type="entry name" value="adhes_NPXG"/>
    <property type="match status" value="1"/>
</dbReference>
<dbReference type="Pfam" id="PF18657">
    <property type="entry name" value="YDG"/>
    <property type="match status" value="1"/>
</dbReference>
<comment type="caution">
    <text evidence="3">The sequence shown here is derived from an EMBL/GenBank/DDBJ whole genome shotgun (WGS) entry which is preliminary data.</text>
</comment>